<evidence type="ECO:0008006" key="4">
    <source>
        <dbReference type="Google" id="ProtNLM"/>
    </source>
</evidence>
<feature type="transmembrane region" description="Helical" evidence="1">
    <location>
        <begin position="12"/>
        <end position="32"/>
    </location>
</feature>
<keyword evidence="1" id="KW-1133">Transmembrane helix</keyword>
<dbReference type="STRING" id="1513271.XM47_00690"/>
<proteinExistence type="predicted"/>
<reference evidence="2 3" key="1">
    <citation type="submission" date="2015-04" db="EMBL/GenBank/DDBJ databases">
        <title>Draft Genome Sequence of the Novel Agar-Digesting Marine Bacterium Q1.</title>
        <authorList>
            <person name="Li Y."/>
            <person name="Li D."/>
            <person name="Chen G."/>
            <person name="Du Z."/>
        </authorList>
    </citation>
    <scope>NUCLEOTIDE SEQUENCE [LARGE SCALE GENOMIC DNA]</scope>
    <source>
        <strain evidence="2 3">Q1</strain>
    </source>
</reference>
<dbReference type="AlphaFoldDB" id="A0A0J8GZM4"/>
<evidence type="ECO:0000313" key="3">
    <source>
        <dbReference type="Proteomes" id="UP000037600"/>
    </source>
</evidence>
<organism evidence="2 3">
    <name type="scientific">Catenovulum maritimum</name>
    <dbReference type="NCBI Taxonomy" id="1513271"/>
    <lineage>
        <taxon>Bacteria</taxon>
        <taxon>Pseudomonadati</taxon>
        <taxon>Pseudomonadota</taxon>
        <taxon>Gammaproteobacteria</taxon>
        <taxon>Alteromonadales</taxon>
        <taxon>Alteromonadaceae</taxon>
        <taxon>Catenovulum</taxon>
    </lineage>
</organism>
<keyword evidence="1" id="KW-0472">Membrane</keyword>
<keyword evidence="1" id="KW-0812">Transmembrane</keyword>
<protein>
    <recommendedName>
        <fullName evidence="4">Solute-binding protein family 3/N-terminal domain-containing protein</fullName>
    </recommendedName>
</protein>
<dbReference type="EMBL" id="LAZL01000002">
    <property type="protein sequence ID" value="KMT66684.1"/>
    <property type="molecule type" value="Genomic_DNA"/>
</dbReference>
<keyword evidence="3" id="KW-1185">Reference proteome</keyword>
<gene>
    <name evidence="2" type="ORF">XM47_00690</name>
</gene>
<name>A0A0J8GZM4_9ALTE</name>
<evidence type="ECO:0000313" key="2">
    <source>
        <dbReference type="EMBL" id="KMT66684.1"/>
    </source>
</evidence>
<sequence>MLTILIDVTKKIFINSFIISLIFIFSITVYAAEVFTYNQGETEDDDRNRYDKKLLVLALEATKADFGDYVLQPTKRGSNYKRNLKLLEQNFYTNFFIQTSIDDDILTKFKAVEIPIERGIVGYRVGIINPERLDKFNKNMSLDELKRLSIIQGDGWLDTQILKQNGYNVFGISNYDSLFRMISLSRADILLRGANEISYELDNFITKYPNLSVEPHFIFHYPLPRFFITSKSNLNAAKRIEVGLNRAFEDGSFMALWQSHFGSSLKQLNLKSRRVIELKNSSISSLATDYTKYNFTLAEMK</sequence>
<accession>A0A0J8GZM4</accession>
<comment type="caution">
    <text evidence="2">The sequence shown here is derived from an EMBL/GenBank/DDBJ whole genome shotgun (WGS) entry which is preliminary data.</text>
</comment>
<dbReference type="SUPFAM" id="SSF53850">
    <property type="entry name" value="Periplasmic binding protein-like II"/>
    <property type="match status" value="1"/>
</dbReference>
<evidence type="ECO:0000256" key="1">
    <source>
        <dbReference type="SAM" id="Phobius"/>
    </source>
</evidence>
<dbReference type="Proteomes" id="UP000037600">
    <property type="component" value="Unassembled WGS sequence"/>
</dbReference>